<reference evidence="2 3" key="1">
    <citation type="submission" date="2024-04" db="EMBL/GenBank/DDBJ databases">
        <authorList>
            <person name="Fracassetti M."/>
        </authorList>
    </citation>
    <scope>NUCLEOTIDE SEQUENCE [LARGE SCALE GENOMIC DNA]</scope>
</reference>
<gene>
    <name evidence="2" type="ORF">LTRI10_LOCUS49968</name>
</gene>
<evidence type="ECO:0000256" key="1">
    <source>
        <dbReference type="SAM" id="MobiDB-lite"/>
    </source>
</evidence>
<organism evidence="2 3">
    <name type="scientific">Linum trigynum</name>
    <dbReference type="NCBI Taxonomy" id="586398"/>
    <lineage>
        <taxon>Eukaryota</taxon>
        <taxon>Viridiplantae</taxon>
        <taxon>Streptophyta</taxon>
        <taxon>Embryophyta</taxon>
        <taxon>Tracheophyta</taxon>
        <taxon>Spermatophyta</taxon>
        <taxon>Magnoliopsida</taxon>
        <taxon>eudicotyledons</taxon>
        <taxon>Gunneridae</taxon>
        <taxon>Pentapetalae</taxon>
        <taxon>rosids</taxon>
        <taxon>fabids</taxon>
        <taxon>Malpighiales</taxon>
        <taxon>Linaceae</taxon>
        <taxon>Linum</taxon>
    </lineage>
</organism>
<keyword evidence="3" id="KW-1185">Reference proteome</keyword>
<dbReference type="AlphaFoldDB" id="A0AAV2GLF8"/>
<evidence type="ECO:0000313" key="3">
    <source>
        <dbReference type="Proteomes" id="UP001497516"/>
    </source>
</evidence>
<feature type="region of interest" description="Disordered" evidence="1">
    <location>
        <begin position="65"/>
        <end position="161"/>
    </location>
</feature>
<evidence type="ECO:0000313" key="2">
    <source>
        <dbReference type="EMBL" id="CAL1410558.1"/>
    </source>
</evidence>
<evidence type="ECO:0008006" key="4">
    <source>
        <dbReference type="Google" id="ProtNLM"/>
    </source>
</evidence>
<proteinExistence type="predicted"/>
<dbReference type="Proteomes" id="UP001497516">
    <property type="component" value="Chromosome 9"/>
</dbReference>
<accession>A0AAV2GLF8</accession>
<sequence>MQWEPNPLVGLGFAADCESREMNDGREAIFIRRNLGSFTFLSRHNIGVNRTCMHPESILELSEIGTESEFQSNSPSPPLVSENHEEGQGGRNTNPPVPITETPRMEQRSPVTGLEGETEQVDSTAQHSAADLLSSEGGSLNGTTKKRKGRGPEKGVKPGHNLSLEFHDNRIITTQAARETAIFKRSINGPWITFSEYPASELKIVITRFKDSGFTYTGSKETFNDMVRDHVKRNFPQWMYGLRDRIFKKYKDLNQRMNHPPPQISPSIWREMVQKWTNPNWVEMTPLTKYRHEEIKQNGKEPDPIEMFRRFHVKKDKNWVSSKAKPYMMEWYK</sequence>
<dbReference type="EMBL" id="OZ034822">
    <property type="protein sequence ID" value="CAL1410558.1"/>
    <property type="molecule type" value="Genomic_DNA"/>
</dbReference>
<protein>
    <recommendedName>
        <fullName evidence="4">Transposase</fullName>
    </recommendedName>
</protein>
<name>A0AAV2GLF8_9ROSI</name>